<dbReference type="PANTHER" id="PTHR35561">
    <property type="entry name" value="RNA 2',3'-CYCLIC PHOSPHODIESTERASE"/>
    <property type="match status" value="1"/>
</dbReference>
<dbReference type="HAMAP" id="MF_01940">
    <property type="entry name" value="RNA_CPDase"/>
    <property type="match status" value="1"/>
</dbReference>
<protein>
    <submittedName>
        <fullName evidence="3">2'-5'-RNA ligase</fullName>
        <ecNumber evidence="3">6.5.1.-</ecNumber>
    </submittedName>
</protein>
<name>A0A1J5T754_9ZZZZ</name>
<keyword evidence="1" id="KW-0378">Hydrolase</keyword>
<evidence type="ECO:0000259" key="2">
    <source>
        <dbReference type="Pfam" id="PF02834"/>
    </source>
</evidence>
<dbReference type="InterPro" id="IPR009097">
    <property type="entry name" value="Cyclic_Pdiesterase"/>
</dbReference>
<dbReference type="EMBL" id="MLJW01000006">
    <property type="protein sequence ID" value="OIR16698.1"/>
    <property type="molecule type" value="Genomic_DNA"/>
</dbReference>
<evidence type="ECO:0000313" key="3">
    <source>
        <dbReference type="EMBL" id="OIR16698.1"/>
    </source>
</evidence>
<comment type="caution">
    <text evidence="3">The sequence shown here is derived from an EMBL/GenBank/DDBJ whole genome shotgun (WGS) entry which is preliminary data.</text>
</comment>
<dbReference type="Gene3D" id="3.90.1140.10">
    <property type="entry name" value="Cyclic phosphodiesterase"/>
    <property type="match status" value="1"/>
</dbReference>
<dbReference type="EC" id="6.5.1.-" evidence="3"/>
<evidence type="ECO:0000256" key="1">
    <source>
        <dbReference type="ARBA" id="ARBA00022801"/>
    </source>
</evidence>
<gene>
    <name evidence="3" type="primary">ligT_1</name>
    <name evidence="3" type="ORF">GALL_25160</name>
</gene>
<dbReference type="NCBIfam" id="TIGR02258">
    <property type="entry name" value="2_5_ligase"/>
    <property type="match status" value="1"/>
</dbReference>
<reference evidence="3" key="1">
    <citation type="submission" date="2016-10" db="EMBL/GenBank/DDBJ databases">
        <title>Sequence of Gallionella enrichment culture.</title>
        <authorList>
            <person name="Poehlein A."/>
            <person name="Muehling M."/>
            <person name="Daniel R."/>
        </authorList>
    </citation>
    <scope>NUCLEOTIDE SEQUENCE</scope>
</reference>
<organism evidence="3">
    <name type="scientific">mine drainage metagenome</name>
    <dbReference type="NCBI Taxonomy" id="410659"/>
    <lineage>
        <taxon>unclassified sequences</taxon>
        <taxon>metagenomes</taxon>
        <taxon>ecological metagenomes</taxon>
    </lineage>
</organism>
<dbReference type="AlphaFoldDB" id="A0A1J5T754"/>
<feature type="domain" description="Phosphoesterase HXTX" evidence="2">
    <location>
        <begin position="20"/>
        <end position="87"/>
    </location>
</feature>
<accession>A0A1J5T754</accession>
<dbReference type="GO" id="GO:0004113">
    <property type="term" value="F:2',3'-cyclic-nucleotide 3'-phosphodiesterase activity"/>
    <property type="evidence" value="ECO:0007669"/>
    <property type="project" value="InterPro"/>
</dbReference>
<dbReference type="InterPro" id="IPR004175">
    <property type="entry name" value="RNA_CPDase"/>
</dbReference>
<sequence length="183" mass="20481">MSAIQQQKRRLFFALWPGAAQRAALAAWQPPLRELCGGRAMRPDTLHLTLVFLGEVAEQRLQTACLAAQEAGFRRFDLQLATAHYWGHNHIVHAMPTAVPAPLAALAGELERSLRRHGFHVEERPYKPHVTLLRNAKWSDAALPSMPVVHWPVRDFVLVQSLSGEQGAHYEVLARFGRESAGE</sequence>
<dbReference type="PANTHER" id="PTHR35561:SF1">
    <property type="entry name" value="RNA 2',3'-CYCLIC PHOSPHODIESTERASE"/>
    <property type="match status" value="1"/>
</dbReference>
<feature type="domain" description="Phosphoesterase HXTX" evidence="2">
    <location>
        <begin position="96"/>
        <end position="146"/>
    </location>
</feature>
<dbReference type="InterPro" id="IPR014051">
    <property type="entry name" value="Phosphoesterase_HXTX"/>
</dbReference>
<proteinExistence type="inferred from homology"/>
<dbReference type="Pfam" id="PF02834">
    <property type="entry name" value="LigT_PEase"/>
    <property type="match status" value="2"/>
</dbReference>
<keyword evidence="3" id="KW-0436">Ligase</keyword>
<dbReference type="GO" id="GO:0008664">
    <property type="term" value="F:RNA 2',3'-cyclic 3'-phosphodiesterase activity"/>
    <property type="evidence" value="ECO:0007669"/>
    <property type="project" value="InterPro"/>
</dbReference>
<dbReference type="SUPFAM" id="SSF55144">
    <property type="entry name" value="LigT-like"/>
    <property type="match status" value="1"/>
</dbReference>
<dbReference type="GO" id="GO:0016874">
    <property type="term" value="F:ligase activity"/>
    <property type="evidence" value="ECO:0007669"/>
    <property type="project" value="UniProtKB-KW"/>
</dbReference>